<dbReference type="Gene3D" id="3.40.50.10480">
    <property type="entry name" value="Probable brix-domain ribosomal biogenesis protein"/>
    <property type="match status" value="1"/>
</dbReference>
<dbReference type="InterPro" id="IPR011992">
    <property type="entry name" value="EF-hand-dom_pair"/>
</dbReference>
<proteinExistence type="predicted"/>
<dbReference type="Proteomes" id="UP000243217">
    <property type="component" value="Unassembled WGS sequence"/>
</dbReference>
<dbReference type="SUPFAM" id="SSF47391">
    <property type="entry name" value="Dimerization-anchoring domain of cAMP-dependent PK regulatory subunit"/>
    <property type="match status" value="1"/>
</dbReference>
<keyword evidence="1" id="KW-0106">Calcium</keyword>
<dbReference type="Gene3D" id="1.20.890.10">
    <property type="entry name" value="cAMP-dependent protein kinase regulatory subunit, dimerization-anchoring domain"/>
    <property type="match status" value="1"/>
</dbReference>
<dbReference type="PROSITE" id="PS50222">
    <property type="entry name" value="EF_HAND_2"/>
    <property type="match status" value="2"/>
</dbReference>
<dbReference type="PROSITE" id="PS00018">
    <property type="entry name" value="EF_HAND_1"/>
    <property type="match status" value="1"/>
</dbReference>
<dbReference type="GO" id="GO:0042274">
    <property type="term" value="P:ribosomal small subunit biogenesis"/>
    <property type="evidence" value="ECO:0007669"/>
    <property type="project" value="UniProtKB-ARBA"/>
</dbReference>
<dbReference type="GO" id="GO:0005654">
    <property type="term" value="C:nucleoplasm"/>
    <property type="evidence" value="ECO:0007669"/>
    <property type="project" value="UniProtKB-ARBA"/>
</dbReference>
<dbReference type="OrthoDB" id="10253204at2759"/>
<dbReference type="SMART" id="SM00394">
    <property type="entry name" value="RIIa"/>
    <property type="match status" value="1"/>
</dbReference>
<name>A0A1V9YWR4_9STRA</name>
<feature type="domain" description="Brix" evidence="3">
    <location>
        <begin position="84"/>
        <end position="264"/>
    </location>
</feature>
<feature type="domain" description="EF-hand" evidence="2">
    <location>
        <begin position="545"/>
        <end position="580"/>
    </location>
</feature>
<dbReference type="InterPro" id="IPR018247">
    <property type="entry name" value="EF_Hand_1_Ca_BS"/>
</dbReference>
<dbReference type="PROSITE" id="PS50833">
    <property type="entry name" value="BRIX"/>
    <property type="match status" value="1"/>
</dbReference>
<dbReference type="AlphaFoldDB" id="A0A1V9YWR4"/>
<dbReference type="InterPro" id="IPR003117">
    <property type="entry name" value="cAMP_dep_PK_reg_su_I/II_a/b"/>
</dbReference>
<dbReference type="PANTHER" id="PTHR22734">
    <property type="entry name" value="U3 SMALL NUCLEOLAR RIBONUCLEOPROTEIN PROTEIN IMP4"/>
    <property type="match status" value="1"/>
</dbReference>
<dbReference type="GO" id="GO:0042134">
    <property type="term" value="F:rRNA primary transcript binding"/>
    <property type="evidence" value="ECO:0007669"/>
    <property type="project" value="InterPro"/>
</dbReference>
<dbReference type="GO" id="GO:0005509">
    <property type="term" value="F:calcium ion binding"/>
    <property type="evidence" value="ECO:0007669"/>
    <property type="project" value="InterPro"/>
</dbReference>
<evidence type="ECO:0000259" key="3">
    <source>
        <dbReference type="PROSITE" id="PS50833"/>
    </source>
</evidence>
<accession>A0A1V9YWR4</accession>
<dbReference type="InterPro" id="IPR002048">
    <property type="entry name" value="EF_hand_dom"/>
</dbReference>
<sequence length="733" mass="83892">MSVRRNVRLRREYLYRKGLEGQERAQYERKVQLKQAIEGGKAIPTELRGVEDKLRKEMEYDDEHHIVPKSHIDDEYQNAGMFDPKIAVTTSRDPSARLKKFAQEVRLIFPNAIRLNRGAHTIGDLVESARANEFTDLVMITETRGEPDGLVVCHLPYGPTAYFSLQNVVMRHDIDDRATISEAYPHIILHQFESALGQRVGNILKYLFPVPKPDSKRVITFSNTDDFLSFRHHVFKQTGREVELQECGPRFELQLYQIKLGTMEQKEAENEWVLRPYMNTAKKRRSQLKIMASSYAKTIKVPEGFPDTLRDFAREVLRQQDKVKTREDILQFGMKYFKDLAEKRAGINNGPLFASEKYMTMADEEIEEYLWQLFRNVDPSNSDHLDLVDFRREFIKMIDYLKLNPLEKLRCAAEVDELEGATVSYPEFIASNIESPSYDANVGKEIVVEDGDFFLHGMLREEFASLLREILHHIDSDGVGFVSRGNFLGCLQDGDIGLTRREINLIMFKIESDEVVYSDVISTLFESLVHAHANDLIDTPRTEEMVETMLNKAFQSGDEESTGFLSFGALKTLLRMAGLGLTRIQTTALLSEAIEEEEDSVNYESFAKRIASMVLRMIDYDTQVQMAASVRSYRGSEDYFAVYGMNQHEFENALTIAFEAIDENSRGCLTRNELIEAIHNGLPHISPKHLACVLALAEVNQSSGEFEYGAIIHNGFQALQWLQEYSTLSAQLV</sequence>
<dbReference type="PANTHER" id="PTHR22734:SF2">
    <property type="entry name" value="U3 SMALL NUCLEOLAR RIBONUCLEOPROTEIN PROTEIN IMP4"/>
    <property type="match status" value="1"/>
</dbReference>
<dbReference type="Gene3D" id="1.10.238.10">
    <property type="entry name" value="EF-hand"/>
    <property type="match status" value="2"/>
</dbReference>
<dbReference type="STRING" id="74557.A0A1V9YWR4"/>
<dbReference type="CDD" id="cd22984">
    <property type="entry name" value="DD_CrRSP7-like"/>
    <property type="match status" value="1"/>
</dbReference>
<dbReference type="InterPro" id="IPR007109">
    <property type="entry name" value="Brix"/>
</dbReference>
<dbReference type="GO" id="GO:0006364">
    <property type="term" value="P:rRNA processing"/>
    <property type="evidence" value="ECO:0007669"/>
    <property type="project" value="InterPro"/>
</dbReference>
<dbReference type="Pfam" id="PF04427">
    <property type="entry name" value="Brix"/>
    <property type="match status" value="1"/>
</dbReference>
<dbReference type="GO" id="GO:0030515">
    <property type="term" value="F:snoRNA binding"/>
    <property type="evidence" value="ECO:0007669"/>
    <property type="project" value="TreeGrafter"/>
</dbReference>
<dbReference type="SUPFAM" id="SSF52954">
    <property type="entry name" value="Class II aaRS ABD-related"/>
    <property type="match status" value="1"/>
</dbReference>
<comment type="caution">
    <text evidence="4">The sequence shown here is derived from an EMBL/GenBank/DDBJ whole genome shotgun (WGS) entry which is preliminary data.</text>
</comment>
<dbReference type="FunFam" id="3.40.50.10480:FF:000001">
    <property type="entry name" value="IMP4, U3 small nucleolar ribonucleoprotein"/>
    <property type="match status" value="1"/>
</dbReference>
<evidence type="ECO:0000256" key="1">
    <source>
        <dbReference type="ARBA" id="ARBA00022837"/>
    </source>
</evidence>
<protein>
    <submittedName>
        <fullName evidence="4">U3 small nucleolar ribonucleoprotein IMP4</fullName>
    </submittedName>
</protein>
<feature type="domain" description="EF-hand" evidence="2">
    <location>
        <begin position="649"/>
        <end position="684"/>
    </location>
</feature>
<evidence type="ECO:0000313" key="4">
    <source>
        <dbReference type="EMBL" id="OQR89990.1"/>
    </source>
</evidence>
<organism evidence="4 5">
    <name type="scientific">Thraustotheca clavata</name>
    <dbReference type="NCBI Taxonomy" id="74557"/>
    <lineage>
        <taxon>Eukaryota</taxon>
        <taxon>Sar</taxon>
        <taxon>Stramenopiles</taxon>
        <taxon>Oomycota</taxon>
        <taxon>Saprolegniomycetes</taxon>
        <taxon>Saprolegniales</taxon>
        <taxon>Achlyaceae</taxon>
        <taxon>Thraustotheca</taxon>
    </lineage>
</organism>
<keyword evidence="4" id="KW-0687">Ribonucleoprotein</keyword>
<keyword evidence="5" id="KW-1185">Reference proteome</keyword>
<dbReference type="SMART" id="SM00054">
    <property type="entry name" value="EFh"/>
    <property type="match status" value="3"/>
</dbReference>
<dbReference type="GO" id="GO:0034457">
    <property type="term" value="C:Mpp10 complex"/>
    <property type="evidence" value="ECO:0007669"/>
    <property type="project" value="UniProtKB-ARBA"/>
</dbReference>
<evidence type="ECO:0000259" key="2">
    <source>
        <dbReference type="PROSITE" id="PS50222"/>
    </source>
</evidence>
<dbReference type="SMART" id="SM00879">
    <property type="entry name" value="Brix"/>
    <property type="match status" value="1"/>
</dbReference>
<gene>
    <name evidence="4" type="ORF">THRCLA_09480</name>
</gene>
<dbReference type="InterPro" id="IPR044281">
    <property type="entry name" value="IMP4/RPF1"/>
</dbReference>
<dbReference type="GO" id="GO:0032040">
    <property type="term" value="C:small-subunit processome"/>
    <property type="evidence" value="ECO:0007669"/>
    <property type="project" value="TreeGrafter"/>
</dbReference>
<dbReference type="EMBL" id="JNBS01002618">
    <property type="protein sequence ID" value="OQR89990.1"/>
    <property type="molecule type" value="Genomic_DNA"/>
</dbReference>
<dbReference type="SUPFAM" id="SSF47473">
    <property type="entry name" value="EF-hand"/>
    <property type="match status" value="2"/>
</dbReference>
<evidence type="ECO:0000313" key="5">
    <source>
        <dbReference type="Proteomes" id="UP000243217"/>
    </source>
</evidence>
<reference evidence="4 5" key="1">
    <citation type="journal article" date="2014" name="Genome Biol. Evol.">
        <title>The secreted proteins of Achlya hypogyna and Thraustotheca clavata identify the ancestral oomycete secretome and reveal gene acquisitions by horizontal gene transfer.</title>
        <authorList>
            <person name="Misner I."/>
            <person name="Blouin N."/>
            <person name="Leonard G."/>
            <person name="Richards T.A."/>
            <person name="Lane C.E."/>
        </authorList>
    </citation>
    <scope>NUCLEOTIDE SEQUENCE [LARGE SCALE GENOMIC DNA]</scope>
    <source>
        <strain evidence="4 5">ATCC 34112</strain>
    </source>
</reference>